<dbReference type="InterPro" id="IPR005829">
    <property type="entry name" value="Sugar_transporter_CS"/>
</dbReference>
<evidence type="ECO:0000256" key="1">
    <source>
        <dbReference type="ARBA" id="ARBA00004141"/>
    </source>
</evidence>
<comment type="similarity">
    <text evidence="2">Belongs to the major facilitator superfamily. TCR/Tet family.</text>
</comment>
<dbReference type="PANTHER" id="PTHR23504:SF15">
    <property type="entry name" value="MAJOR FACILITATOR SUPERFAMILY (MFS) PROFILE DOMAIN-CONTAINING PROTEIN"/>
    <property type="match status" value="1"/>
</dbReference>
<reference evidence="9 10" key="2">
    <citation type="journal article" date="2016" name="PeerJ">
        <title>Analysis of five complete genome sequences for members of the class Peribacteria in the recently recognized Peregrinibacteria bacterial phylum.</title>
        <authorList>
            <person name="Anantharaman K."/>
            <person name="Brown C.T."/>
            <person name="Burstein D."/>
            <person name="Castelle C.J."/>
            <person name="Probst A.J."/>
            <person name="Thomas B.C."/>
            <person name="Williams K.H."/>
            <person name="Banfield J.F."/>
        </authorList>
    </citation>
    <scope>NUCLEOTIDE SEQUENCE [LARGE SCALE GENOMIC DNA]</scope>
    <source>
        <strain evidence="9">RIFOXYD1_FULL_PER-ii_59_16</strain>
    </source>
</reference>
<dbReference type="InterPro" id="IPR036259">
    <property type="entry name" value="MFS_trans_sf"/>
</dbReference>
<dbReference type="PATRIC" id="fig|1735161.3.peg.368"/>
<organism evidence="9 10">
    <name type="scientific">Candidatus Peribacter riflensis</name>
    <dbReference type="NCBI Taxonomy" id="1735162"/>
    <lineage>
        <taxon>Bacteria</taxon>
        <taxon>Candidatus Peregrinibacteriota</taxon>
        <taxon>Candidatus Peribacteria</taxon>
        <taxon>Candidatus Peribacterales</taxon>
        <taxon>Candidatus Peribacteraceae</taxon>
        <taxon>Candidatus Peribacter</taxon>
    </lineage>
</organism>
<dbReference type="STRING" id="1735162.PeribacterB2_0370"/>
<name>A0A0S1SIQ2_9BACT</name>
<keyword evidence="5 7" id="KW-1133">Transmembrane helix</keyword>
<dbReference type="PROSITE" id="PS50850">
    <property type="entry name" value="MFS"/>
    <property type="match status" value="1"/>
</dbReference>
<dbReference type="SUPFAM" id="SSF103473">
    <property type="entry name" value="MFS general substrate transporter"/>
    <property type="match status" value="1"/>
</dbReference>
<feature type="transmembrane region" description="Helical" evidence="7">
    <location>
        <begin position="299"/>
        <end position="315"/>
    </location>
</feature>
<dbReference type="InterPro" id="IPR020846">
    <property type="entry name" value="MFS_dom"/>
</dbReference>
<feature type="transmembrane region" description="Helical" evidence="7">
    <location>
        <begin position="140"/>
        <end position="163"/>
    </location>
</feature>
<keyword evidence="6 7" id="KW-0472">Membrane</keyword>
<evidence type="ECO:0000256" key="2">
    <source>
        <dbReference type="ARBA" id="ARBA00007520"/>
    </source>
</evidence>
<feature type="transmembrane region" description="Helical" evidence="7">
    <location>
        <begin position="212"/>
        <end position="231"/>
    </location>
</feature>
<dbReference type="EMBL" id="CP013065">
    <property type="protein sequence ID" value="ALM13067.1"/>
    <property type="molecule type" value="Genomic_DNA"/>
</dbReference>
<reference evidence="10" key="1">
    <citation type="submission" date="2015-10" db="EMBL/GenBank/DDBJ databases">
        <title>Analysis of five complete genome sequences for members of the class Peribacteria in the recently recognized Peregrinibacteria bacterial phylum.</title>
        <authorList>
            <person name="Anantharaman K."/>
            <person name="Brown C.T."/>
            <person name="Burstein D."/>
            <person name="Castelle C.J."/>
            <person name="Probst A.J."/>
            <person name="Thomas B.C."/>
            <person name="Williams K.H."/>
            <person name="Banfield J.F."/>
        </authorList>
    </citation>
    <scope>NUCLEOTIDE SEQUENCE [LARGE SCALE GENOMIC DNA]</scope>
</reference>
<dbReference type="GO" id="GO:0022857">
    <property type="term" value="F:transmembrane transporter activity"/>
    <property type="evidence" value="ECO:0007669"/>
    <property type="project" value="InterPro"/>
</dbReference>
<accession>A0A0S1SMA2</accession>
<feature type="transmembrane region" description="Helical" evidence="7">
    <location>
        <begin position="417"/>
        <end position="434"/>
    </location>
</feature>
<accession>A0A0S1SKH9</accession>
<feature type="transmembrane region" description="Helical" evidence="7">
    <location>
        <begin position="39"/>
        <end position="62"/>
    </location>
</feature>
<comment type="subcellular location">
    <subcellularLocation>
        <location evidence="1">Membrane</location>
        <topology evidence="1">Multi-pass membrane protein</topology>
    </subcellularLocation>
</comment>
<dbReference type="PANTHER" id="PTHR23504">
    <property type="entry name" value="MAJOR FACILITATOR SUPERFAMILY DOMAIN-CONTAINING PROTEIN 10"/>
    <property type="match status" value="1"/>
</dbReference>
<evidence type="ECO:0000313" key="10">
    <source>
        <dbReference type="Proteomes" id="UP000069135"/>
    </source>
</evidence>
<dbReference type="KEGG" id="prf:PeribacterA2_0370"/>
<evidence type="ECO:0000256" key="6">
    <source>
        <dbReference type="ARBA" id="ARBA00023136"/>
    </source>
</evidence>
<evidence type="ECO:0000256" key="4">
    <source>
        <dbReference type="ARBA" id="ARBA00022692"/>
    </source>
</evidence>
<accession>A0A0S1SV17</accession>
<sequence length="445" mass="49005">MGVRSNTHNQQSIPNQEQTPLLPARLAVPMTQAKHPRTVLWTLFFTIFLDLLGMGLAIPILAPLMISPFGILPTEMTVESKTILYGFLVAIYPLFQFFGSPILGALSDRYGRRRIIMISLLGTLCGYLLTGYGIATRQMWIIFFSRALAGFTGGNISAAQSAIADVSEEREKARNFGLIGMAFGLGFILGPFMGGKLADPAVVSWFSPATPFWAAAILAGLNILLVLGTLPETLHTRVQTRLSIFTGFMNIRRAFEFAHLRTILLVSFLLVLGFNFFTQFFQVMLIERFHFSQGDIGDLYAYMGLWIAITQGLINRPLSRRFKPEQIVSVSAFALALALPLLLLPERAVFIYVVFPFIAISNGLTHPNATAIISNLAGPESQGEILGINQSLQSLAMALPPLIAGFIATLHPSLPTIMGSGAIFLAWMLFVFVFRRKSARVFHEV</sequence>
<keyword evidence="4 7" id="KW-0812">Transmembrane</keyword>
<dbReference type="PROSITE" id="PS00216">
    <property type="entry name" value="SUGAR_TRANSPORT_1"/>
    <property type="match status" value="1"/>
</dbReference>
<dbReference type="InterPro" id="IPR011701">
    <property type="entry name" value="MFS"/>
</dbReference>
<dbReference type="PRINTS" id="PR01035">
    <property type="entry name" value="TCRTETA"/>
</dbReference>
<dbReference type="InterPro" id="IPR001958">
    <property type="entry name" value="Tet-R_TetA/multi-R_MdtG-like"/>
</dbReference>
<evidence type="ECO:0000313" key="9">
    <source>
        <dbReference type="EMBL" id="ALM13067.1"/>
    </source>
</evidence>
<keyword evidence="3" id="KW-0813">Transport</keyword>
<dbReference type="AlphaFoldDB" id="A0A0S1SIQ2"/>
<accession>A0A0S1SIQ2</accession>
<dbReference type="Proteomes" id="UP000069135">
    <property type="component" value="Chromosome"/>
</dbReference>
<feature type="transmembrane region" description="Helical" evidence="7">
    <location>
        <begin position="115"/>
        <end position="134"/>
    </location>
</feature>
<feature type="transmembrane region" description="Helical" evidence="7">
    <location>
        <begin position="350"/>
        <end position="373"/>
    </location>
</feature>
<gene>
    <name evidence="9" type="ORF">PeribacterD1_0370</name>
</gene>
<feature type="transmembrane region" description="Helical" evidence="7">
    <location>
        <begin position="394"/>
        <end position="411"/>
    </location>
</feature>
<protein>
    <submittedName>
        <fullName evidence="9">Major facilitator superfamily domain-containing protein 10 Tetracycline transporter-like protein</fullName>
    </submittedName>
</protein>
<evidence type="ECO:0000256" key="5">
    <source>
        <dbReference type="ARBA" id="ARBA00022989"/>
    </source>
</evidence>
<dbReference type="GO" id="GO:0016020">
    <property type="term" value="C:membrane"/>
    <property type="evidence" value="ECO:0007669"/>
    <property type="project" value="UniProtKB-SubCell"/>
</dbReference>
<accession>A0A0S1ST02</accession>
<feature type="transmembrane region" description="Helical" evidence="7">
    <location>
        <begin position="258"/>
        <end position="279"/>
    </location>
</feature>
<feature type="transmembrane region" description="Helical" evidence="7">
    <location>
        <begin position="175"/>
        <end position="192"/>
    </location>
</feature>
<dbReference type="Pfam" id="PF07690">
    <property type="entry name" value="MFS_1"/>
    <property type="match status" value="1"/>
</dbReference>
<evidence type="ECO:0000256" key="3">
    <source>
        <dbReference type="ARBA" id="ARBA00022448"/>
    </source>
</evidence>
<proteinExistence type="inferred from homology"/>
<evidence type="ECO:0000256" key="7">
    <source>
        <dbReference type="SAM" id="Phobius"/>
    </source>
</evidence>
<dbReference type="Gene3D" id="1.20.1250.20">
    <property type="entry name" value="MFS general substrate transporter like domains"/>
    <property type="match status" value="1"/>
</dbReference>
<feature type="domain" description="Major facilitator superfamily (MFS) profile" evidence="8">
    <location>
        <begin position="39"/>
        <end position="439"/>
    </location>
</feature>
<dbReference type="CDD" id="cd17330">
    <property type="entry name" value="MFS_SLC46_TetA_like"/>
    <property type="match status" value="1"/>
</dbReference>
<feature type="transmembrane region" description="Helical" evidence="7">
    <location>
        <begin position="327"/>
        <end position="344"/>
    </location>
</feature>
<feature type="transmembrane region" description="Helical" evidence="7">
    <location>
        <begin position="82"/>
        <end position="103"/>
    </location>
</feature>
<evidence type="ECO:0000259" key="8">
    <source>
        <dbReference type="PROSITE" id="PS50850"/>
    </source>
</evidence>